<keyword evidence="16" id="KW-1185">Reference proteome</keyword>
<evidence type="ECO:0000256" key="1">
    <source>
        <dbReference type="ARBA" id="ARBA00001933"/>
    </source>
</evidence>
<evidence type="ECO:0000313" key="15">
    <source>
        <dbReference type="EMBL" id="MDN4473384.1"/>
    </source>
</evidence>
<dbReference type="InterPro" id="IPR043132">
    <property type="entry name" value="BCAT-like_C"/>
</dbReference>
<dbReference type="RefSeq" id="WP_301128884.1">
    <property type="nucleotide sequence ID" value="NZ_JAUHPV010000006.1"/>
</dbReference>
<evidence type="ECO:0000256" key="14">
    <source>
        <dbReference type="ARBA" id="ARBA00049229"/>
    </source>
</evidence>
<gene>
    <name evidence="15" type="ORF">QQX04_10310</name>
</gene>
<comment type="cofactor">
    <cofactor evidence="1">
        <name>pyridoxal 5'-phosphate</name>
        <dbReference type="ChEBI" id="CHEBI:597326"/>
    </cofactor>
</comment>
<dbReference type="GO" id="GO:0004084">
    <property type="term" value="F:branched-chain-amino-acid transaminase activity"/>
    <property type="evidence" value="ECO:0007669"/>
    <property type="project" value="UniProtKB-EC"/>
</dbReference>
<dbReference type="Proteomes" id="UP001172738">
    <property type="component" value="Unassembled WGS sequence"/>
</dbReference>
<reference evidence="15" key="1">
    <citation type="submission" date="2023-06" db="EMBL/GenBank/DDBJ databases">
        <title>SYSU T00b26.</title>
        <authorList>
            <person name="Gao L."/>
            <person name="Fang B.-Z."/>
            <person name="Li W.-J."/>
        </authorList>
    </citation>
    <scope>NUCLEOTIDE SEQUENCE</scope>
    <source>
        <strain evidence="15">SYSU T00b26</strain>
    </source>
</reference>
<comment type="catalytic activity">
    <reaction evidence="14">
        <text>L-leucine + 2-oxoglutarate = 4-methyl-2-oxopentanoate + L-glutamate</text>
        <dbReference type="Rhea" id="RHEA:18321"/>
        <dbReference type="ChEBI" id="CHEBI:16810"/>
        <dbReference type="ChEBI" id="CHEBI:17865"/>
        <dbReference type="ChEBI" id="CHEBI:29985"/>
        <dbReference type="ChEBI" id="CHEBI:57427"/>
        <dbReference type="EC" id="2.6.1.42"/>
    </reaction>
</comment>
<evidence type="ECO:0000256" key="2">
    <source>
        <dbReference type="ARBA" id="ARBA00004824"/>
    </source>
</evidence>
<dbReference type="Pfam" id="PF01063">
    <property type="entry name" value="Aminotran_4"/>
    <property type="match status" value="1"/>
</dbReference>
<dbReference type="EC" id="2.6.1.42" evidence="6"/>
<dbReference type="PANTHER" id="PTHR11825">
    <property type="entry name" value="SUBGROUP IIII AMINOTRANSFERASE"/>
    <property type="match status" value="1"/>
</dbReference>
<accession>A0ABT8G2K7</accession>
<evidence type="ECO:0000256" key="5">
    <source>
        <dbReference type="ARBA" id="ARBA00009320"/>
    </source>
</evidence>
<dbReference type="InterPro" id="IPR005786">
    <property type="entry name" value="B_amino_transII"/>
</dbReference>
<keyword evidence="11" id="KW-0100">Branched-chain amino acid biosynthesis</keyword>
<evidence type="ECO:0000256" key="11">
    <source>
        <dbReference type="ARBA" id="ARBA00023304"/>
    </source>
</evidence>
<dbReference type="Gene3D" id="3.30.470.10">
    <property type="match status" value="1"/>
</dbReference>
<evidence type="ECO:0000313" key="16">
    <source>
        <dbReference type="Proteomes" id="UP001172738"/>
    </source>
</evidence>
<evidence type="ECO:0000256" key="3">
    <source>
        <dbReference type="ARBA" id="ARBA00004931"/>
    </source>
</evidence>
<comment type="catalytic activity">
    <reaction evidence="13">
        <text>L-isoleucine + 2-oxoglutarate = (S)-3-methyl-2-oxopentanoate + L-glutamate</text>
        <dbReference type="Rhea" id="RHEA:24801"/>
        <dbReference type="ChEBI" id="CHEBI:16810"/>
        <dbReference type="ChEBI" id="CHEBI:29985"/>
        <dbReference type="ChEBI" id="CHEBI:35146"/>
        <dbReference type="ChEBI" id="CHEBI:58045"/>
        <dbReference type="EC" id="2.6.1.42"/>
    </reaction>
</comment>
<comment type="similarity">
    <text evidence="5">Belongs to the class-IV pyridoxal-phosphate-dependent aminotransferase family.</text>
</comment>
<dbReference type="InterPro" id="IPR033939">
    <property type="entry name" value="BCAT_family"/>
</dbReference>
<keyword evidence="9 15" id="KW-0808">Transferase</keyword>
<dbReference type="NCBIfam" id="TIGR01123">
    <property type="entry name" value="ilvE_II"/>
    <property type="match status" value="1"/>
</dbReference>
<name>A0ABT8G2K7_9MICO</name>
<comment type="pathway">
    <text evidence="3">Amino-acid biosynthesis; L-valine biosynthesis; L-valine from pyruvate: step 4/4.</text>
</comment>
<dbReference type="InterPro" id="IPR001544">
    <property type="entry name" value="Aminotrans_IV"/>
</dbReference>
<dbReference type="PANTHER" id="PTHR11825:SF44">
    <property type="entry name" value="BRANCHED-CHAIN-AMINO-ACID AMINOTRANSFERASE"/>
    <property type="match status" value="1"/>
</dbReference>
<evidence type="ECO:0000256" key="7">
    <source>
        <dbReference type="ARBA" id="ARBA00022576"/>
    </source>
</evidence>
<comment type="catalytic activity">
    <reaction evidence="12">
        <text>L-valine + 2-oxoglutarate = 3-methyl-2-oxobutanoate + L-glutamate</text>
        <dbReference type="Rhea" id="RHEA:24813"/>
        <dbReference type="ChEBI" id="CHEBI:11851"/>
        <dbReference type="ChEBI" id="CHEBI:16810"/>
        <dbReference type="ChEBI" id="CHEBI:29985"/>
        <dbReference type="ChEBI" id="CHEBI:57762"/>
        <dbReference type="EC" id="2.6.1.42"/>
    </reaction>
</comment>
<comment type="caution">
    <text evidence="15">The sequence shown here is derived from an EMBL/GenBank/DDBJ whole genome shotgun (WGS) entry which is preliminary data.</text>
</comment>
<evidence type="ECO:0000256" key="12">
    <source>
        <dbReference type="ARBA" id="ARBA00048212"/>
    </source>
</evidence>
<evidence type="ECO:0000256" key="13">
    <source>
        <dbReference type="ARBA" id="ARBA00048798"/>
    </source>
</evidence>
<sequence>MTFPAMPTGRILSGDAYPLTPNPHPATDSERAALMADPVFGKVFTDHMARATWSGGMWSDRGVMPLEPIPMHPGAAVLHYAQQVFEGLKAYRHPDGSLQLFRPAMNAERMIDSALRLAMPPLPVDDFLAAVAALVQADAQWVPQQEGGSLYLRPYLMATETSLLVQPSDTYEFVVTASPVGAYMGGGGGVSIWVSRGFHRANEGGTGDAKTGGNYAASMLPQQLAKENGCSQVLFLDAKEDRYVEELGGMNLMVVFGDGSVATPRLTGTILPGITRDSVMTLLADAGRPVRERDIELEEIREGVASGAIAEVFACGTAAVVTPIGELKSDDFALTVGDGEAGPVATWVKKELTDIQYGRAEDPYGWMVRVA</sequence>
<dbReference type="PIRSF" id="PIRSF006468">
    <property type="entry name" value="BCAT1"/>
    <property type="match status" value="1"/>
</dbReference>
<evidence type="ECO:0000256" key="10">
    <source>
        <dbReference type="ARBA" id="ARBA00022898"/>
    </source>
</evidence>
<evidence type="ECO:0000256" key="9">
    <source>
        <dbReference type="ARBA" id="ARBA00022679"/>
    </source>
</evidence>
<protein>
    <recommendedName>
        <fullName evidence="6">branched-chain-amino-acid transaminase</fullName>
        <ecNumber evidence="6">2.6.1.42</ecNumber>
    </recommendedName>
</protein>
<evidence type="ECO:0000256" key="4">
    <source>
        <dbReference type="ARBA" id="ARBA00005072"/>
    </source>
</evidence>
<dbReference type="SUPFAM" id="SSF56752">
    <property type="entry name" value="D-aminoacid aminotransferase-like PLP-dependent enzymes"/>
    <property type="match status" value="1"/>
</dbReference>
<keyword evidence="7 15" id="KW-0032">Aminotransferase</keyword>
<keyword evidence="8" id="KW-0028">Amino-acid biosynthesis</keyword>
<dbReference type="InterPro" id="IPR043131">
    <property type="entry name" value="BCAT-like_N"/>
</dbReference>
<evidence type="ECO:0000256" key="8">
    <source>
        <dbReference type="ARBA" id="ARBA00022605"/>
    </source>
</evidence>
<comment type="pathway">
    <text evidence="4">Amino-acid biosynthesis; L-leucine biosynthesis; L-leucine from 3-methyl-2-oxobutanoate: step 4/4.</text>
</comment>
<proteinExistence type="inferred from homology"/>
<dbReference type="InterPro" id="IPR036038">
    <property type="entry name" value="Aminotransferase-like"/>
</dbReference>
<comment type="pathway">
    <text evidence="2">Amino-acid biosynthesis; L-isoleucine biosynthesis; L-isoleucine from 2-oxobutanoate: step 4/4.</text>
</comment>
<dbReference type="NCBIfam" id="NF009897">
    <property type="entry name" value="PRK13357.1"/>
    <property type="match status" value="1"/>
</dbReference>
<organism evidence="15 16">
    <name type="scientific">Demequina zhanjiangensis</name>
    <dbReference type="NCBI Taxonomy" id="3051659"/>
    <lineage>
        <taxon>Bacteria</taxon>
        <taxon>Bacillati</taxon>
        <taxon>Actinomycetota</taxon>
        <taxon>Actinomycetes</taxon>
        <taxon>Micrococcales</taxon>
        <taxon>Demequinaceae</taxon>
        <taxon>Demequina</taxon>
    </lineage>
</organism>
<evidence type="ECO:0000256" key="6">
    <source>
        <dbReference type="ARBA" id="ARBA00013053"/>
    </source>
</evidence>
<dbReference type="Gene3D" id="3.20.10.10">
    <property type="entry name" value="D-amino Acid Aminotransferase, subunit A, domain 2"/>
    <property type="match status" value="1"/>
</dbReference>
<dbReference type="EMBL" id="JAUHPV010000006">
    <property type="protein sequence ID" value="MDN4473384.1"/>
    <property type="molecule type" value="Genomic_DNA"/>
</dbReference>
<keyword evidence="10" id="KW-0663">Pyridoxal phosphate</keyword>
<dbReference type="CDD" id="cd01557">
    <property type="entry name" value="BCAT_beta_family"/>
    <property type="match status" value="1"/>
</dbReference>